<dbReference type="Gene3D" id="3.30.70.270">
    <property type="match status" value="1"/>
</dbReference>
<dbReference type="SUPFAM" id="SSF141868">
    <property type="entry name" value="EAL domain-like"/>
    <property type="match status" value="1"/>
</dbReference>
<dbReference type="InterPro" id="IPR050706">
    <property type="entry name" value="Cyclic-di-GMP_PDE-like"/>
</dbReference>
<evidence type="ECO:0000259" key="2">
    <source>
        <dbReference type="PROSITE" id="PS50887"/>
    </source>
</evidence>
<dbReference type="Gene3D" id="3.30.450.20">
    <property type="entry name" value="PAS domain"/>
    <property type="match status" value="1"/>
</dbReference>
<evidence type="ECO:0000259" key="1">
    <source>
        <dbReference type="PROSITE" id="PS50883"/>
    </source>
</evidence>
<accession>A0A2W5R7K3</accession>
<dbReference type="InterPro" id="IPR043128">
    <property type="entry name" value="Rev_trsase/Diguanyl_cyclase"/>
</dbReference>
<dbReference type="EMBL" id="QFQD01000002">
    <property type="protein sequence ID" value="PZQ85646.1"/>
    <property type="molecule type" value="Genomic_DNA"/>
</dbReference>
<dbReference type="SUPFAM" id="SSF55073">
    <property type="entry name" value="Nucleotide cyclase"/>
    <property type="match status" value="1"/>
</dbReference>
<sequence>MADLATHREIGTDALSTTAVAETVRGLGGVAYSWAASSDRLIWSAGAMELLGPERAGCTERGRDYDALIAPGSGLDRAAAALASDSAGIRPGTRLFETVYCLVSPRDESPRRLWVEDRGVGYFDETGRLLRVDGMVRRLAVGRPVRGSGVPGEAEPQPERQRLARLLDARLGDAFLTGEEFGFLLFGIDHLGRLNDSYGFQVGDEVLDIVWMRLRAQLAPGEEMARFSGSKFGIVLPSVAADGLAAAHRFLASVNATPPRTSAGAVAVNVSAGGLIVPRHARSVAEIFSHAQDALHNARTMARGSLEVYTPGADKTIERRANLRFADDIVSAISERRVALAFQPIARSGMRDIAFHEALVRIHGHDGRVYDGATIMPAAERFGLTRLIDRRSMELSLAALREDSALRLSVNVSPASIHDGIWQRILEEGAREGLCGRLIVELTEAASISDLETMRRRVSWLHDLGCRVAMDDFGVGHTSFRSLRRLGIDLLKIDGSFICSLMESGEDRHFVRALLELASNLDIETVAEWVLDEETGRQLTEWGCTYLQGQLIGLAVARPRPEATVAV</sequence>
<comment type="caution">
    <text evidence="3">The sequence shown here is derived from an EMBL/GenBank/DDBJ whole genome shotgun (WGS) entry which is preliminary data.</text>
</comment>
<dbReference type="PROSITE" id="PS50883">
    <property type="entry name" value="EAL"/>
    <property type="match status" value="1"/>
</dbReference>
<gene>
    <name evidence="3" type="ORF">DI549_00795</name>
</gene>
<dbReference type="Gene3D" id="3.20.20.450">
    <property type="entry name" value="EAL domain"/>
    <property type="match status" value="1"/>
</dbReference>
<dbReference type="NCBIfam" id="TIGR00254">
    <property type="entry name" value="GGDEF"/>
    <property type="match status" value="1"/>
</dbReference>
<dbReference type="InterPro" id="IPR001633">
    <property type="entry name" value="EAL_dom"/>
</dbReference>
<dbReference type="InterPro" id="IPR029787">
    <property type="entry name" value="Nucleotide_cyclase"/>
</dbReference>
<dbReference type="PROSITE" id="PS50887">
    <property type="entry name" value="GGDEF"/>
    <property type="match status" value="1"/>
</dbReference>
<name>A0A2W5R7K3_ANCNO</name>
<organism evidence="3 4">
    <name type="scientific">Ancylobacter novellus</name>
    <name type="common">Thiobacillus novellus</name>
    <dbReference type="NCBI Taxonomy" id="921"/>
    <lineage>
        <taxon>Bacteria</taxon>
        <taxon>Pseudomonadati</taxon>
        <taxon>Pseudomonadota</taxon>
        <taxon>Alphaproteobacteria</taxon>
        <taxon>Hyphomicrobiales</taxon>
        <taxon>Xanthobacteraceae</taxon>
        <taxon>Ancylobacter</taxon>
    </lineage>
</organism>
<dbReference type="Proteomes" id="UP000248887">
    <property type="component" value="Unassembled WGS sequence"/>
</dbReference>
<dbReference type="InterPro" id="IPR000160">
    <property type="entry name" value="GGDEF_dom"/>
</dbReference>
<dbReference type="CDD" id="cd01949">
    <property type="entry name" value="GGDEF"/>
    <property type="match status" value="1"/>
</dbReference>
<reference evidence="3 4" key="1">
    <citation type="submission" date="2017-08" db="EMBL/GenBank/DDBJ databases">
        <title>Infants hospitalized years apart are colonized by the same room-sourced microbial strains.</title>
        <authorList>
            <person name="Brooks B."/>
            <person name="Olm M.R."/>
            <person name="Firek B.A."/>
            <person name="Baker R."/>
            <person name="Thomas B.C."/>
            <person name="Morowitz M.J."/>
            <person name="Banfield J.F."/>
        </authorList>
    </citation>
    <scope>NUCLEOTIDE SEQUENCE [LARGE SCALE GENOMIC DNA]</scope>
    <source>
        <strain evidence="3">S2_005_001_R2_27</strain>
    </source>
</reference>
<dbReference type="InterPro" id="IPR035919">
    <property type="entry name" value="EAL_sf"/>
</dbReference>
<dbReference type="GO" id="GO:0071111">
    <property type="term" value="F:cyclic-guanylate-specific phosphodiesterase activity"/>
    <property type="evidence" value="ECO:0007669"/>
    <property type="project" value="InterPro"/>
</dbReference>
<dbReference type="PANTHER" id="PTHR33121:SF79">
    <property type="entry name" value="CYCLIC DI-GMP PHOSPHODIESTERASE PDED-RELATED"/>
    <property type="match status" value="1"/>
</dbReference>
<dbReference type="Pfam" id="PF00990">
    <property type="entry name" value="GGDEF"/>
    <property type="match status" value="1"/>
</dbReference>
<evidence type="ECO:0000313" key="3">
    <source>
        <dbReference type="EMBL" id="PZQ85646.1"/>
    </source>
</evidence>
<evidence type="ECO:0000313" key="4">
    <source>
        <dbReference type="Proteomes" id="UP000248887"/>
    </source>
</evidence>
<feature type="domain" description="EAL" evidence="1">
    <location>
        <begin position="322"/>
        <end position="567"/>
    </location>
</feature>
<dbReference type="Pfam" id="PF00563">
    <property type="entry name" value="EAL"/>
    <property type="match status" value="1"/>
</dbReference>
<dbReference type="SMART" id="SM00052">
    <property type="entry name" value="EAL"/>
    <property type="match status" value="1"/>
</dbReference>
<feature type="domain" description="GGDEF" evidence="2">
    <location>
        <begin position="179"/>
        <end position="311"/>
    </location>
</feature>
<protein>
    <submittedName>
        <fullName evidence="3">GGDEF-domain containing protein</fullName>
    </submittedName>
</protein>
<dbReference type="SMART" id="SM00267">
    <property type="entry name" value="GGDEF"/>
    <property type="match status" value="1"/>
</dbReference>
<proteinExistence type="predicted"/>
<dbReference type="PANTHER" id="PTHR33121">
    <property type="entry name" value="CYCLIC DI-GMP PHOSPHODIESTERASE PDEF"/>
    <property type="match status" value="1"/>
</dbReference>
<dbReference type="AlphaFoldDB" id="A0A2W5R7K3"/>
<dbReference type="CDD" id="cd01948">
    <property type="entry name" value="EAL"/>
    <property type="match status" value="1"/>
</dbReference>